<feature type="compositionally biased region" description="Polar residues" evidence="1">
    <location>
        <begin position="55"/>
        <end position="69"/>
    </location>
</feature>
<feature type="compositionally biased region" description="Polar residues" evidence="1">
    <location>
        <begin position="303"/>
        <end position="320"/>
    </location>
</feature>
<feature type="compositionally biased region" description="Polar residues" evidence="1">
    <location>
        <begin position="102"/>
        <end position="118"/>
    </location>
</feature>
<sequence>MVKKKSGNKKTNNTTSTIPPATNGGTSDATSPTASSFAKEDQEDVSEPVQDEPKNATSPTEKNSTTDAATTAAPLSKSQKKKAAAARKAAAAALATDSASSQQPTITEEVDTPTTPIDSSEEKSNMTKPPSDEPEASEPLKDTAAPEPEKDLQGDAWGLNEGEPSKADDDVAEPAADEAPAPGAQDRSSADGIQVATTEPKLEDDVHKDTEVSNADEAAESLPPPPVDAAPNSSNDATDPDASDVCETKNDAVIPSTEVTEDTTKPNGTSNCEPMDAPPRPSDDDNRPLSQFPIREKPIVDTSFPSNGLASDSTTKQTPSLAGENPGSSQSGSGSSITGINSHSRTDAPSTSPTSGVPARGPTAVGFGAAAPQTPTTTPGFGFGFGSPQGSIPKTASGMSWSSSPPKPSPKPAPKTGWGWFNKARESIEQVIGDEPSASPRAPVDRPAQSPLVGPSNSNSNPNATPASPSRPTKGMSAFEVRMAALSKKAATGPNKDSAPAPTPE</sequence>
<evidence type="ECO:0000313" key="2">
    <source>
        <dbReference type="EMBL" id="CAE6463613.1"/>
    </source>
</evidence>
<feature type="region of interest" description="Disordered" evidence="1">
    <location>
        <begin position="1"/>
        <end position="505"/>
    </location>
</feature>
<comment type="caution">
    <text evidence="2">The sequence shown here is derived from an EMBL/GenBank/DDBJ whole genome shotgun (WGS) entry which is preliminary data.</text>
</comment>
<name>A0A8H3GSC9_9AGAM</name>
<protein>
    <submittedName>
        <fullName evidence="2">Uncharacterized protein</fullName>
    </submittedName>
</protein>
<dbReference type="AlphaFoldDB" id="A0A8H3GSC9"/>
<evidence type="ECO:0000256" key="1">
    <source>
        <dbReference type="SAM" id="MobiDB-lite"/>
    </source>
</evidence>
<feature type="compositionally biased region" description="Low complexity" evidence="1">
    <location>
        <begin position="366"/>
        <end position="380"/>
    </location>
</feature>
<feature type="compositionally biased region" description="Polar residues" evidence="1">
    <location>
        <begin position="18"/>
        <end position="36"/>
    </location>
</feature>
<dbReference type="EMBL" id="CAJMWT010003106">
    <property type="protein sequence ID" value="CAE6463613.1"/>
    <property type="molecule type" value="Genomic_DNA"/>
</dbReference>
<evidence type="ECO:0000313" key="3">
    <source>
        <dbReference type="Proteomes" id="UP000663843"/>
    </source>
</evidence>
<dbReference type="Proteomes" id="UP000663843">
    <property type="component" value="Unassembled WGS sequence"/>
</dbReference>
<organism evidence="2 3">
    <name type="scientific">Rhizoctonia solani</name>
    <dbReference type="NCBI Taxonomy" id="456999"/>
    <lineage>
        <taxon>Eukaryota</taxon>
        <taxon>Fungi</taxon>
        <taxon>Dikarya</taxon>
        <taxon>Basidiomycota</taxon>
        <taxon>Agaricomycotina</taxon>
        <taxon>Agaricomycetes</taxon>
        <taxon>Cantharellales</taxon>
        <taxon>Ceratobasidiaceae</taxon>
        <taxon>Rhizoctonia</taxon>
    </lineage>
</organism>
<feature type="compositionally biased region" description="Low complexity" evidence="1">
    <location>
        <begin position="86"/>
        <end position="101"/>
    </location>
</feature>
<reference evidence="2" key="1">
    <citation type="submission" date="2021-01" db="EMBL/GenBank/DDBJ databases">
        <authorList>
            <person name="Kaushik A."/>
        </authorList>
    </citation>
    <scope>NUCLEOTIDE SEQUENCE</scope>
    <source>
        <strain evidence="2">AG2-2IIIB</strain>
    </source>
</reference>
<feature type="compositionally biased region" description="Low complexity" evidence="1">
    <location>
        <begin position="327"/>
        <end position="343"/>
    </location>
</feature>
<gene>
    <name evidence="2" type="ORF">RDB_LOCUS99005</name>
</gene>
<feature type="compositionally biased region" description="Acidic residues" evidence="1">
    <location>
        <begin position="41"/>
        <end position="50"/>
    </location>
</feature>
<feature type="compositionally biased region" description="Basic and acidic residues" evidence="1">
    <location>
        <begin position="200"/>
        <end position="211"/>
    </location>
</feature>
<feature type="non-terminal residue" evidence="2">
    <location>
        <position position="1"/>
    </location>
</feature>
<accession>A0A8H3GSC9</accession>
<feature type="compositionally biased region" description="Low complexity" evidence="1">
    <location>
        <begin position="177"/>
        <end position="186"/>
    </location>
</feature>
<feature type="compositionally biased region" description="Low complexity" evidence="1">
    <location>
        <begin position="455"/>
        <end position="473"/>
    </location>
</feature>
<proteinExistence type="predicted"/>